<evidence type="ECO:0000313" key="2">
    <source>
        <dbReference type="Proteomes" id="UP000193920"/>
    </source>
</evidence>
<reference evidence="1 2" key="1">
    <citation type="submission" date="2016-08" db="EMBL/GenBank/DDBJ databases">
        <title>A Parts List for Fungal Cellulosomes Revealed by Comparative Genomics.</title>
        <authorList>
            <consortium name="DOE Joint Genome Institute"/>
            <person name="Haitjema C.H."/>
            <person name="Gilmore S.P."/>
            <person name="Henske J.K."/>
            <person name="Solomon K.V."/>
            <person name="De Groot R."/>
            <person name="Kuo A."/>
            <person name="Mondo S.J."/>
            <person name="Salamov A.A."/>
            <person name="Labutti K."/>
            <person name="Zhao Z."/>
            <person name="Chiniquy J."/>
            <person name="Barry K."/>
            <person name="Brewer H.M."/>
            <person name="Purvine S.O."/>
            <person name="Wright A.T."/>
            <person name="Boxma B."/>
            <person name="Van Alen T."/>
            <person name="Hackstein J.H."/>
            <person name="Baker S.E."/>
            <person name="Grigoriev I.V."/>
            <person name="O'Malley M.A."/>
        </authorList>
    </citation>
    <scope>NUCLEOTIDE SEQUENCE [LARGE SCALE GENOMIC DNA]</scope>
    <source>
        <strain evidence="1 2">G1</strain>
    </source>
</reference>
<accession>A0A1Y2ALY6</accession>
<organism evidence="1 2">
    <name type="scientific">Neocallimastix californiae</name>
    <dbReference type="NCBI Taxonomy" id="1754190"/>
    <lineage>
        <taxon>Eukaryota</taxon>
        <taxon>Fungi</taxon>
        <taxon>Fungi incertae sedis</taxon>
        <taxon>Chytridiomycota</taxon>
        <taxon>Chytridiomycota incertae sedis</taxon>
        <taxon>Neocallimastigomycetes</taxon>
        <taxon>Neocallimastigales</taxon>
        <taxon>Neocallimastigaceae</taxon>
        <taxon>Neocallimastix</taxon>
    </lineage>
</organism>
<comment type="caution">
    <text evidence="1">The sequence shown here is derived from an EMBL/GenBank/DDBJ whole genome shotgun (WGS) entry which is preliminary data.</text>
</comment>
<dbReference type="EMBL" id="MCOG01000232">
    <property type="protein sequence ID" value="ORY23588.1"/>
    <property type="molecule type" value="Genomic_DNA"/>
</dbReference>
<dbReference type="Proteomes" id="UP000193920">
    <property type="component" value="Unassembled WGS sequence"/>
</dbReference>
<protein>
    <submittedName>
        <fullName evidence="1">Uncharacterized protein</fullName>
    </submittedName>
</protein>
<evidence type="ECO:0000313" key="1">
    <source>
        <dbReference type="EMBL" id="ORY23588.1"/>
    </source>
</evidence>
<gene>
    <name evidence="1" type="ORF">LY90DRAFT_514977</name>
</gene>
<proteinExistence type="predicted"/>
<name>A0A1Y2ALY6_9FUNG</name>
<dbReference type="AlphaFoldDB" id="A0A1Y2ALY6"/>
<keyword evidence="2" id="KW-1185">Reference proteome</keyword>
<sequence>MHETKYLIVYVIRFFDLIFSSNEIKQIILENDIGKILPEDMKIIIPDSSPKPTLESILSQGKEPREEIINIINGMINSYLTPDSLYCDRPSYDDRNTKFYTYLCMAKVFLDFNCSSTT</sequence>